<evidence type="ECO:0000313" key="2">
    <source>
        <dbReference type="Proteomes" id="UP001234989"/>
    </source>
</evidence>
<dbReference type="PANTHER" id="PTHR33116:SF78">
    <property type="entry name" value="OS12G0587133 PROTEIN"/>
    <property type="match status" value="1"/>
</dbReference>
<proteinExistence type="predicted"/>
<sequence>MPLGSNHKELLIWDEIIQRPEKKLAIWKSQYLSLGGRQTLINTVQDTLPTYVMSLFPDKLRRDFLWFGNKERKGYYLVNWETVQLPTLSGGLGVRNLRIHNVRLLMKWLWRYVKEEQALWREVIHHKYGQDSQWCANEVTIPYGVSTWKTIRSFSTKLAGNIKLRIGNGAKILFWKDVWVRQEALMQSFPDLFSFCSNPDITLAESWANGGIHLSRDISMIGK</sequence>
<protein>
    <recommendedName>
        <fullName evidence="3">Reverse transcriptase zinc-binding domain-containing protein</fullName>
    </recommendedName>
</protein>
<evidence type="ECO:0008006" key="3">
    <source>
        <dbReference type="Google" id="ProtNLM"/>
    </source>
</evidence>
<dbReference type="AlphaFoldDB" id="A0AAF0ZM05"/>
<gene>
    <name evidence="1" type="ORF">MTR67_035988</name>
</gene>
<accession>A0AAF0ZM05</accession>
<keyword evidence="2" id="KW-1185">Reference proteome</keyword>
<dbReference type="PANTHER" id="PTHR33116">
    <property type="entry name" value="REVERSE TRANSCRIPTASE ZINC-BINDING DOMAIN-CONTAINING PROTEIN-RELATED-RELATED"/>
    <property type="match status" value="1"/>
</dbReference>
<evidence type="ECO:0000313" key="1">
    <source>
        <dbReference type="EMBL" id="WMV42603.1"/>
    </source>
</evidence>
<dbReference type="EMBL" id="CP133619">
    <property type="protein sequence ID" value="WMV42603.1"/>
    <property type="molecule type" value="Genomic_DNA"/>
</dbReference>
<organism evidence="1 2">
    <name type="scientific">Solanum verrucosum</name>
    <dbReference type="NCBI Taxonomy" id="315347"/>
    <lineage>
        <taxon>Eukaryota</taxon>
        <taxon>Viridiplantae</taxon>
        <taxon>Streptophyta</taxon>
        <taxon>Embryophyta</taxon>
        <taxon>Tracheophyta</taxon>
        <taxon>Spermatophyta</taxon>
        <taxon>Magnoliopsida</taxon>
        <taxon>eudicotyledons</taxon>
        <taxon>Gunneridae</taxon>
        <taxon>Pentapetalae</taxon>
        <taxon>asterids</taxon>
        <taxon>lamiids</taxon>
        <taxon>Solanales</taxon>
        <taxon>Solanaceae</taxon>
        <taxon>Solanoideae</taxon>
        <taxon>Solaneae</taxon>
        <taxon>Solanum</taxon>
    </lineage>
</organism>
<dbReference type="Proteomes" id="UP001234989">
    <property type="component" value="Chromosome 8"/>
</dbReference>
<reference evidence="1" key="1">
    <citation type="submission" date="2023-08" db="EMBL/GenBank/DDBJ databases">
        <title>A de novo genome assembly of Solanum verrucosum Schlechtendal, a Mexican diploid species geographically isolated from the other diploid A-genome species in potato relatives.</title>
        <authorList>
            <person name="Hosaka K."/>
        </authorList>
    </citation>
    <scope>NUCLEOTIDE SEQUENCE</scope>
    <source>
        <tissue evidence="1">Young leaves</tissue>
    </source>
</reference>
<name>A0AAF0ZM05_SOLVR</name>